<dbReference type="AlphaFoldDB" id="A0A024K0R1"/>
<dbReference type="EMBL" id="HG964446">
    <property type="protein sequence ID" value="CDO89409.1"/>
    <property type="molecule type" value="Genomic_DNA"/>
</dbReference>
<accession>A0A024K0R1</accession>
<protein>
    <submittedName>
        <fullName evidence="1">Uncharacterized protein</fullName>
    </submittedName>
</protein>
<dbReference type="RefSeq" id="WP_139830116.1">
    <property type="nucleotide sequence ID" value="NZ_HG964446.1"/>
</dbReference>
<proteinExistence type="predicted"/>
<reference evidence="1" key="1">
    <citation type="journal article" date="2014" name="Genome Announc.">
        <title>Draft Genome Sequence of Mycobacterium triplex DSM 44626.</title>
        <authorList>
            <person name="Sassi M."/>
            <person name="Croce O."/>
            <person name="Robert C."/>
            <person name="Raoult D."/>
            <person name="Drancourt M."/>
        </authorList>
    </citation>
    <scope>NUCLEOTIDE SEQUENCE [LARGE SCALE GENOMIC DNA]</scope>
    <source>
        <strain evidence="1">DSM 44626</strain>
    </source>
</reference>
<gene>
    <name evidence="1" type="ORF">BN973_03785</name>
</gene>
<organism evidence="1">
    <name type="scientific">Mycobacterium triplex</name>
    <dbReference type="NCBI Taxonomy" id="47839"/>
    <lineage>
        <taxon>Bacteria</taxon>
        <taxon>Bacillati</taxon>
        <taxon>Actinomycetota</taxon>
        <taxon>Actinomycetes</taxon>
        <taxon>Mycobacteriales</taxon>
        <taxon>Mycobacteriaceae</taxon>
        <taxon>Mycobacterium</taxon>
        <taxon>Mycobacterium simiae complex</taxon>
    </lineage>
</organism>
<dbReference type="Pfam" id="PF21790">
    <property type="entry name" value="OGG"/>
    <property type="match status" value="1"/>
</dbReference>
<dbReference type="InterPro" id="IPR048868">
    <property type="entry name" value="OGG-like_put"/>
</dbReference>
<dbReference type="OrthoDB" id="9813491at2"/>
<reference evidence="1" key="2">
    <citation type="submission" date="2014-04" db="EMBL/GenBank/DDBJ databases">
        <authorList>
            <person name="Xu Y.W."/>
            <person name="Yang Q."/>
        </authorList>
    </citation>
    <scope>NUCLEOTIDE SEQUENCE</scope>
    <source>
        <strain evidence="1">DSM 44626</strain>
    </source>
</reference>
<sequence>MTGSRDPHAAWITRVCANCGPGILSRFDPAAQRTMTFHPNAWLKWNPDDVDVAWALDHYRNGIHRRDLWRLGQDLSTPTNRRKAFIATLLWGVGTTNRYYGRHAEALSSEDLQAILDKTVVQIIRNDLEGAWSTAAHIPGLDYRFFTKWLWVAGVDARLQAPPLVFDSQVRLGLQKTKWPFHPRRINDCQRWVNYCIDAAVVGRNLGVTGEWVEYWLFSGAPGAPCE</sequence>
<evidence type="ECO:0000313" key="1">
    <source>
        <dbReference type="EMBL" id="CDO89409.1"/>
    </source>
</evidence>
<name>A0A024K0R1_9MYCO</name>
<dbReference type="HOGENOM" id="CLU_1214271_0_0_11"/>
<dbReference type="Proteomes" id="UP000028880">
    <property type="component" value="Unassembled WGS sequence"/>
</dbReference>